<sequence>MPGGRTSSVPMAWLNDARRSLSEGGTRSGRDVVDALIPLLSDWDIIYLRQRIAELRGTPTALANFTDLSLDCIYLILPYLTMRDFLAMRLVSREWNRILSRPELLVILCRRYFPGISTQKAMAAGANVQEFANIARLYSRKTEDTCGKMFVPWDIESHTAATDITTTIRDDPTSDSGPKGIYLRHPTFETVCGDGKLVLLANKNYLLIDDLAKGTRTKLPLTADPRVTRRLMKVEAVTGKIIVMSSLPGPTLAAIAGHPVPEAARLRTIHVYHFELKVWRNVILPARIDECFAYDEKFVVSFHSKDVMLWTWTKGLVELPLGHPTFNVGPRGSENLYSSVAGVLFHPLDDNTIFLVWVYFFSGVHVSENLFTIVVVKYNYDADGDRWVPTKDYRHSVSHPIPDPGPSNHCFGGQTDPLGSCFSRRFSKTSPDGMYLVGLFFLINYMSEQDNEGMCKCVQPSWDKDCVRALTFNVCTESFNENRYYGFKDSWAVNIRTILRKGRGVTDQGTFDHIQVWNGELFNMVIQVLATGLTPVIEVIRGRQENGLPIATLSGGDYDVETLKPISTQRAFGDGPFQVHAGTDYLVLAGGHGYALWRWDKERKMRPGNQPAGQDEPWLANGEHVSADMRRFDESSEEDFLKELHPPYADARCELYDVVVKLYHGPRDTALERVTD</sequence>
<feature type="domain" description="F-box" evidence="1">
    <location>
        <begin position="68"/>
        <end position="108"/>
    </location>
</feature>
<dbReference type="AlphaFoldDB" id="A0A9N9UFV1"/>
<organism evidence="2 3">
    <name type="scientific">Clonostachys byssicola</name>
    <dbReference type="NCBI Taxonomy" id="160290"/>
    <lineage>
        <taxon>Eukaryota</taxon>
        <taxon>Fungi</taxon>
        <taxon>Dikarya</taxon>
        <taxon>Ascomycota</taxon>
        <taxon>Pezizomycotina</taxon>
        <taxon>Sordariomycetes</taxon>
        <taxon>Hypocreomycetidae</taxon>
        <taxon>Hypocreales</taxon>
        <taxon>Bionectriaceae</taxon>
        <taxon>Clonostachys</taxon>
    </lineage>
</organism>
<dbReference type="EMBL" id="CABFNO020001430">
    <property type="protein sequence ID" value="CAG9987365.1"/>
    <property type="molecule type" value="Genomic_DNA"/>
</dbReference>
<evidence type="ECO:0000259" key="1">
    <source>
        <dbReference type="SMART" id="SM00256"/>
    </source>
</evidence>
<dbReference type="SMART" id="SM00256">
    <property type="entry name" value="FBOX"/>
    <property type="match status" value="1"/>
</dbReference>
<keyword evidence="3" id="KW-1185">Reference proteome</keyword>
<dbReference type="OrthoDB" id="5127765at2759"/>
<comment type="caution">
    <text evidence="2">The sequence shown here is derived from an EMBL/GenBank/DDBJ whole genome shotgun (WGS) entry which is preliminary data.</text>
</comment>
<dbReference type="CDD" id="cd09917">
    <property type="entry name" value="F-box_SF"/>
    <property type="match status" value="1"/>
</dbReference>
<proteinExistence type="predicted"/>
<accession>A0A9N9UFV1</accession>
<dbReference type="Gene3D" id="1.20.1280.50">
    <property type="match status" value="1"/>
</dbReference>
<dbReference type="Proteomes" id="UP000754883">
    <property type="component" value="Unassembled WGS sequence"/>
</dbReference>
<reference evidence="2" key="1">
    <citation type="submission" date="2021-10" db="EMBL/GenBank/DDBJ databases">
        <authorList>
            <person name="Piombo E."/>
        </authorList>
    </citation>
    <scope>NUCLEOTIDE SEQUENCE</scope>
</reference>
<evidence type="ECO:0000313" key="3">
    <source>
        <dbReference type="Proteomes" id="UP000754883"/>
    </source>
</evidence>
<protein>
    <recommendedName>
        <fullName evidence="1">F-box domain-containing protein</fullName>
    </recommendedName>
</protein>
<name>A0A9N9UFV1_9HYPO</name>
<gene>
    <name evidence="2" type="ORF">CBYS24578_00018076</name>
</gene>
<dbReference type="InterPro" id="IPR036047">
    <property type="entry name" value="F-box-like_dom_sf"/>
</dbReference>
<evidence type="ECO:0000313" key="2">
    <source>
        <dbReference type="EMBL" id="CAG9987365.1"/>
    </source>
</evidence>
<dbReference type="SUPFAM" id="SSF81383">
    <property type="entry name" value="F-box domain"/>
    <property type="match status" value="1"/>
</dbReference>
<dbReference type="InterPro" id="IPR001810">
    <property type="entry name" value="F-box_dom"/>
</dbReference>